<evidence type="ECO:0000259" key="1">
    <source>
        <dbReference type="Pfam" id="PF07883"/>
    </source>
</evidence>
<dbReference type="PaxDb" id="246196-MSMEI_5608"/>
<sequence>MNSGNVKVSDLLITTPPPIAQGAHAMTQLVEIPPADDGVDPHRHSGPVFGYVLEGRMLFELEGEAPREIVAGEAFWEPGGDVVHYQMKNLEAESWTRVLAVCLCAPGVDMITMLTPEEIVERDALRHPDARQFAR</sequence>
<keyword evidence="3" id="KW-1185">Reference proteome</keyword>
<reference evidence="2 3" key="1">
    <citation type="submission" date="2006-10" db="EMBL/GenBank/DDBJ databases">
        <authorList>
            <person name="Fleischmann R.D."/>
            <person name="Dodson R.J."/>
            <person name="Haft D.H."/>
            <person name="Merkel J.S."/>
            <person name="Nelson W.C."/>
            <person name="Fraser C.M."/>
        </authorList>
    </citation>
    <scope>NUCLEOTIDE SEQUENCE [LARGE SCALE GENOMIC DNA]</scope>
    <source>
        <strain evidence="3">ATCC 700084 / mc(2)155</strain>
    </source>
</reference>
<dbReference type="KEGG" id="msm:MSMEG_5761"/>
<gene>
    <name evidence="2" type="ordered locus">MSMEG_5761</name>
</gene>
<dbReference type="EMBL" id="CP000480">
    <property type="protein sequence ID" value="ABK75281.1"/>
    <property type="molecule type" value="Genomic_DNA"/>
</dbReference>
<protein>
    <submittedName>
        <fullName evidence="2">Cupin domain protein</fullName>
    </submittedName>
</protein>
<dbReference type="PANTHER" id="PTHR38599">
    <property type="entry name" value="CUPIN DOMAIN PROTEIN (AFU_ORTHOLOGUE AFUA_3G13620)"/>
    <property type="match status" value="1"/>
</dbReference>
<dbReference type="OrthoDB" id="4270834at2"/>
<name>A0R4A2_MYCS2</name>
<dbReference type="Pfam" id="PF07883">
    <property type="entry name" value="Cupin_2"/>
    <property type="match status" value="1"/>
</dbReference>
<accession>A0R4A2</accession>
<evidence type="ECO:0000313" key="2">
    <source>
        <dbReference type="EMBL" id="ABK75281.1"/>
    </source>
</evidence>
<dbReference type="PATRIC" id="fig|246196.19.peg.5608"/>
<proteinExistence type="predicted"/>
<feature type="domain" description="Cupin type-2" evidence="1">
    <location>
        <begin position="29"/>
        <end position="99"/>
    </location>
</feature>
<dbReference type="STRING" id="246196.MSMEG_5761"/>
<dbReference type="InterPro" id="IPR013096">
    <property type="entry name" value="Cupin_2"/>
</dbReference>
<dbReference type="PANTHER" id="PTHR38599:SF1">
    <property type="entry name" value="CUPIN DOMAIN PROTEIN (AFU_ORTHOLOGUE AFUA_3G13620)"/>
    <property type="match status" value="1"/>
</dbReference>
<evidence type="ECO:0000313" key="3">
    <source>
        <dbReference type="Proteomes" id="UP000000757"/>
    </source>
</evidence>
<dbReference type="Proteomes" id="UP000000757">
    <property type="component" value="Chromosome"/>
</dbReference>
<dbReference type="eggNOG" id="COG1917">
    <property type="taxonomic scope" value="Bacteria"/>
</dbReference>
<dbReference type="SUPFAM" id="SSF51182">
    <property type="entry name" value="RmlC-like cupins"/>
    <property type="match status" value="1"/>
</dbReference>
<organism evidence="2 3">
    <name type="scientific">Mycolicibacterium smegmatis (strain ATCC 700084 / mc(2)155)</name>
    <name type="common">Mycobacterium smegmatis</name>
    <dbReference type="NCBI Taxonomy" id="246196"/>
    <lineage>
        <taxon>Bacteria</taxon>
        <taxon>Bacillati</taxon>
        <taxon>Actinomycetota</taxon>
        <taxon>Actinomycetes</taxon>
        <taxon>Mycobacteriales</taxon>
        <taxon>Mycobacteriaceae</taxon>
        <taxon>Mycolicibacterium</taxon>
    </lineage>
</organism>
<dbReference type="Gene3D" id="2.60.120.10">
    <property type="entry name" value="Jelly Rolls"/>
    <property type="match status" value="1"/>
</dbReference>
<dbReference type="AlphaFoldDB" id="A0R4A2"/>
<dbReference type="InterPro" id="IPR014710">
    <property type="entry name" value="RmlC-like_jellyroll"/>
</dbReference>
<dbReference type="InterPro" id="IPR011051">
    <property type="entry name" value="RmlC_Cupin_sf"/>
</dbReference>